<dbReference type="InterPro" id="IPR011050">
    <property type="entry name" value="Pectin_lyase_fold/virulence"/>
</dbReference>
<protein>
    <submittedName>
        <fullName evidence="3">Filamentous hemagglutinin N-terminal domain-containing protein</fullName>
    </submittedName>
</protein>
<name>A0ABY1ZIQ2_9GAMM</name>
<dbReference type="InterPro" id="IPR010069">
    <property type="entry name" value="CdiA_FHA1_rpt"/>
</dbReference>
<comment type="caution">
    <text evidence="3">The sequence shown here is derived from an EMBL/GenBank/DDBJ whole genome shotgun (WGS) entry which is preliminary data.</text>
</comment>
<keyword evidence="4" id="KW-1185">Reference proteome</keyword>
<feature type="non-terminal residue" evidence="3">
    <location>
        <position position="1057"/>
    </location>
</feature>
<feature type="chain" id="PRO_5047193017" evidence="1">
    <location>
        <begin position="34"/>
        <end position="1057"/>
    </location>
</feature>
<dbReference type="EMBL" id="SJDL01000043">
    <property type="protein sequence ID" value="TBW49083.1"/>
    <property type="molecule type" value="Genomic_DNA"/>
</dbReference>
<gene>
    <name evidence="3" type="ORF">EZI54_20120</name>
</gene>
<reference evidence="3 4" key="1">
    <citation type="submission" date="2019-02" db="EMBL/GenBank/DDBJ databases">
        <title>Marinobacter halodurans sp. nov., a marine bacterium isolated from sea tidal flat.</title>
        <authorList>
            <person name="Yoo Y."/>
            <person name="Lee D.W."/>
            <person name="Kim B.S."/>
            <person name="Kim J.-J."/>
        </authorList>
    </citation>
    <scope>NUCLEOTIDE SEQUENCE [LARGE SCALE GENOMIC DNA]</scope>
    <source>
        <strain evidence="3 4">YJ-S3-2</strain>
    </source>
</reference>
<evidence type="ECO:0000313" key="3">
    <source>
        <dbReference type="EMBL" id="TBW49083.1"/>
    </source>
</evidence>
<keyword evidence="1" id="KW-0732">Signal</keyword>
<dbReference type="InterPro" id="IPR008638">
    <property type="entry name" value="FhaB/CdiA-like_TPS"/>
</dbReference>
<evidence type="ECO:0000313" key="4">
    <source>
        <dbReference type="Proteomes" id="UP000313645"/>
    </source>
</evidence>
<dbReference type="SMART" id="SM00912">
    <property type="entry name" value="Haemagg_act"/>
    <property type="match status" value="1"/>
</dbReference>
<proteinExistence type="predicted"/>
<dbReference type="InterPro" id="IPR008619">
    <property type="entry name" value="Filamentous_hemagglutn_rpt"/>
</dbReference>
<dbReference type="NCBIfam" id="TIGR01901">
    <property type="entry name" value="adhes_NPXG"/>
    <property type="match status" value="1"/>
</dbReference>
<dbReference type="NCBIfam" id="TIGR01731">
    <property type="entry name" value="fil_hemag_20aa"/>
    <property type="match status" value="8"/>
</dbReference>
<dbReference type="Proteomes" id="UP000313645">
    <property type="component" value="Unassembled WGS sequence"/>
</dbReference>
<dbReference type="Pfam" id="PF05594">
    <property type="entry name" value="Fil_haemagg"/>
    <property type="match status" value="3"/>
</dbReference>
<accession>A0ABY1ZIQ2</accession>
<feature type="signal peptide" evidence="1">
    <location>
        <begin position="1"/>
        <end position="33"/>
    </location>
</feature>
<evidence type="ECO:0000259" key="2">
    <source>
        <dbReference type="SMART" id="SM00912"/>
    </source>
</evidence>
<dbReference type="Pfam" id="PF05860">
    <property type="entry name" value="TPS"/>
    <property type="match status" value="1"/>
</dbReference>
<evidence type="ECO:0000256" key="1">
    <source>
        <dbReference type="SAM" id="SignalP"/>
    </source>
</evidence>
<sequence>MFLPGSRTVNSYHRPLCILLSLQLAFGPLCAAAADLSVDASAPASQRPSLDRAGNNVPIVQITRPTDAGVSMNRYGQFNIGGEGLILNNASQITQTQLGGYIEGNPNLNGSAGAGLIVNQVGGNLPSELRGYAEVAGRRADVIIANPNGITCDGCGFINTPRGTLTTGVVGFRDDGSLGDIRVSRGLLRIDGQGINAGNIDRLDLLARAIEINADLYAKDLNLVTGSNAIDYGTLDAQAIEGDGEPPRVALDVSGVGGMYANRIFMVGTEKGLGVNSEGVMTSTGDLELSADGSLHLAATHSAGSTRLDSASSDIVLEGPVTSEAALRATAEGAITITGSAGAQEATDLSAGTIDVGATGQLYSGFDSSGKRTGQGKLSMAAGRVTNSGDVVGRQLSISGDSLENTGEILQSGEGSAQVDLSGGLTNQGKLLAEGSKTTISATSLENANSASIGQASTGSLAVTVAESLDNQGQLAGNGDISVSAAQLDNQQGTVIGGQSVTVKAGALDNRSGELASLDTLKVNATDIDNEGGSIKSNDRLDIDTQAFTYEGDIDSASIGITSTGPVTVNSADDWRTSGDLQISASDDVNLQGKLQTAGNLQIDGAGLSIGQHGLAAAQGNADVHLSGTLDNRNRLSAAQDLSVEADRVENGKDMGGRQVTIVAGRIANRGLLFGLDSLDLNANYIENQIGAGTDTAEVFSLGDLTMEGRTPGSRARLIRNRQGLMRAEGDIAINTDSLENLGDWTSGGRVTQTGPYEYSENASCFHDPRDCMGKYERTFRTQTVKDVPLVDDYSPASLIAGGRLTGHATNLDNRYSYIGAGGSIALEGNNLNNTAAVDDVKLTTTRWARYWKRKHIAAGTKTKQVNRDDDPVTIHSTESVTLAGATIESAGNVSLNFTGKVNNGTLDHHVSAVSQTGVSKTPSVAATGGSGVSVSAGHAGGNVIDPLAQDSFHLPDDSGLFVIDHNPDHPYLVETNPLLTDYASFTSSDYLLDRLDWDGAQYMRRIGDGFYELTLVEQSLQARTGSRFLDGQGGMAMFQQLMDNAVIAQDDLDLTP</sequence>
<dbReference type="InterPro" id="IPR012334">
    <property type="entry name" value="Pectin_lyas_fold"/>
</dbReference>
<organism evidence="3 4">
    <name type="scientific">Marinobacter halodurans</name>
    <dbReference type="NCBI Taxonomy" id="2528979"/>
    <lineage>
        <taxon>Bacteria</taxon>
        <taxon>Pseudomonadati</taxon>
        <taxon>Pseudomonadota</taxon>
        <taxon>Gammaproteobacteria</taxon>
        <taxon>Pseudomonadales</taxon>
        <taxon>Marinobacteraceae</taxon>
        <taxon>Marinobacter</taxon>
    </lineage>
</organism>
<dbReference type="SUPFAM" id="SSF51126">
    <property type="entry name" value="Pectin lyase-like"/>
    <property type="match status" value="1"/>
</dbReference>
<feature type="domain" description="Filamentous haemagglutinin FhaB/tRNA nuclease CdiA-like TPS" evidence="2">
    <location>
        <begin position="54"/>
        <end position="175"/>
    </location>
</feature>
<dbReference type="Gene3D" id="2.160.20.10">
    <property type="entry name" value="Single-stranded right-handed beta-helix, Pectin lyase-like"/>
    <property type="match status" value="1"/>
</dbReference>